<feature type="chain" id="PRO_5043795243" description="DUF4252 domain-containing protein" evidence="2">
    <location>
        <begin position="21"/>
        <end position="418"/>
    </location>
</feature>
<keyword evidence="2" id="KW-0732">Signal</keyword>
<evidence type="ECO:0000256" key="1">
    <source>
        <dbReference type="SAM" id="Coils"/>
    </source>
</evidence>
<evidence type="ECO:0008006" key="4">
    <source>
        <dbReference type="Google" id="ProtNLM"/>
    </source>
</evidence>
<dbReference type="RefSeq" id="WP_347923604.1">
    <property type="nucleotide sequence ID" value="NZ_CP157199.1"/>
</dbReference>
<accession>A0AAU7BSS9</accession>
<keyword evidence="1" id="KW-0175">Coiled coil</keyword>
<dbReference type="AlphaFoldDB" id="A0AAU7BSS9"/>
<feature type="coiled-coil region" evidence="1">
    <location>
        <begin position="157"/>
        <end position="217"/>
    </location>
</feature>
<gene>
    <name evidence="3" type="ORF">ABGB03_15310</name>
</gene>
<dbReference type="EMBL" id="CP157199">
    <property type="protein sequence ID" value="XBG61221.1"/>
    <property type="molecule type" value="Genomic_DNA"/>
</dbReference>
<organism evidence="3">
    <name type="scientific">Pontimicrobium sp. SW4</name>
    <dbReference type="NCBI Taxonomy" id="3153519"/>
    <lineage>
        <taxon>Bacteria</taxon>
        <taxon>Pseudomonadati</taxon>
        <taxon>Bacteroidota</taxon>
        <taxon>Flavobacteriia</taxon>
        <taxon>Flavobacteriales</taxon>
        <taxon>Flavobacteriaceae</taxon>
        <taxon>Pontimicrobium</taxon>
    </lineage>
</organism>
<protein>
    <recommendedName>
        <fullName evidence="4">DUF4252 domain-containing protein</fullName>
    </recommendedName>
</protein>
<name>A0AAU7BSS9_9FLAO</name>
<sequence>MKTILISISFITLNTLSVFSQQLPPPPPKPPIMGNNTSGYYSKNTSIGIHDNQKSNVSISISSTDAFYKLKAKFPKDRTLEIKDVLMSEMGSNNLVSKKNQDIWSVKSNGDDIYEINLRNGNISMYIDKEVASSALVEKFGDIGLIIKSFISGNDDDNSEMREADRLQREAEHMKRNAEHMQREADRLAISNRNHDATRYSNQAKEYQEKANLMEEEAKHKGGVSSIIRKLLNDNKTYFNDNNTFPNWKWPAFQKELLTYSSKNNIIRNDTEINLYTDESGIYINGGKLNNSQESHITGLFKAHDLEFENFSFNKEKQHIVVIDGSHLDIEKLIDSMVEKGLLSSKTKNTKIEINGTSVIKDGKSLSSYNVEIYNDLLHQHNVIPAPGKTIEILKSKIYKVGYDVGEKSFIGTWFHNN</sequence>
<reference evidence="3" key="1">
    <citation type="submission" date="2024-05" db="EMBL/GenBank/DDBJ databases">
        <title>Pontimicrobium maritimus sp. nov., isolated form sea water.</title>
        <authorList>
            <person name="Muhammad N."/>
            <person name="Vuong T.Q."/>
            <person name="Han H.L."/>
            <person name="Kim S.-G."/>
        </authorList>
    </citation>
    <scope>NUCLEOTIDE SEQUENCE</scope>
    <source>
        <strain evidence="3">SW4</strain>
    </source>
</reference>
<evidence type="ECO:0000256" key="2">
    <source>
        <dbReference type="SAM" id="SignalP"/>
    </source>
</evidence>
<feature type="signal peptide" evidence="2">
    <location>
        <begin position="1"/>
        <end position="20"/>
    </location>
</feature>
<proteinExistence type="predicted"/>
<evidence type="ECO:0000313" key="3">
    <source>
        <dbReference type="EMBL" id="XBG61221.1"/>
    </source>
</evidence>